<dbReference type="AlphaFoldDB" id="A0AA39KLH4"/>
<feature type="region of interest" description="Disordered" evidence="1">
    <location>
        <begin position="69"/>
        <end position="91"/>
    </location>
</feature>
<dbReference type="EMBL" id="JAQQBS010001422">
    <property type="protein sequence ID" value="KAK0165746.1"/>
    <property type="molecule type" value="Genomic_DNA"/>
</dbReference>
<sequence>MTTPRQCAVVWWFETNNVSTTLLDVLPYQHRVIGAETMISGHKAKVVAICSEDESKDAVASMNCMLNNANHSTTPKTPVRRQNKGSGNTTVKKINPKKAVADMQMSNKHECQSSIGDIVPVFQKRNESEKQIHNNAASFSIHSSSSYTVPFKNELSTSLNPQPFSVQPSIKPSLIASTAANASPRHFNFSKIPLSFGPIKTSNPNIAFNNAPQYSTLNSVLSPVNININDSSSLSSVKLSTNTNCHGAFDNQSPQNFFPSWYSSHANQKMTPLKPNNTSHSSPINFASSPSILTDLDSWQQSSSIASNSNLSSNSEVKERKIQTNILSHSQYSKCLPSPNPSISSNLALDNIGTNDVTENFNEELVQIDSHDDSNTPPSSPAVFSLQQMNESQKENMKMICSTLGVTKENIQFLQNICNIFKQYLDDEKKDEIEQSMGNIVVIGPEYFEASENRVEIFPGGGFYMPSNIWNLICLTHGPEFSNWKAFVRDVLIQVYEDKLPNYTAKGKRGRPSIDGKLLKALFKKINETRSRQEQVPEHVFIHYINHSIANKRNYEKHKNTEENKTIKKIKKNTTEPKKALNTKKKI</sequence>
<dbReference type="Proteomes" id="UP001168990">
    <property type="component" value="Unassembled WGS sequence"/>
</dbReference>
<proteinExistence type="predicted"/>
<keyword evidence="3" id="KW-1185">Reference proteome</keyword>
<comment type="caution">
    <text evidence="2">The sequence shown here is derived from an EMBL/GenBank/DDBJ whole genome shotgun (WGS) entry which is preliminary data.</text>
</comment>
<accession>A0AA39KLH4</accession>
<name>A0AA39KLH4_9HYME</name>
<evidence type="ECO:0008006" key="4">
    <source>
        <dbReference type="Google" id="ProtNLM"/>
    </source>
</evidence>
<evidence type="ECO:0000313" key="3">
    <source>
        <dbReference type="Proteomes" id="UP001168990"/>
    </source>
</evidence>
<organism evidence="2 3">
    <name type="scientific">Microctonus aethiopoides</name>
    <dbReference type="NCBI Taxonomy" id="144406"/>
    <lineage>
        <taxon>Eukaryota</taxon>
        <taxon>Metazoa</taxon>
        <taxon>Ecdysozoa</taxon>
        <taxon>Arthropoda</taxon>
        <taxon>Hexapoda</taxon>
        <taxon>Insecta</taxon>
        <taxon>Pterygota</taxon>
        <taxon>Neoptera</taxon>
        <taxon>Endopterygota</taxon>
        <taxon>Hymenoptera</taxon>
        <taxon>Apocrita</taxon>
        <taxon>Ichneumonoidea</taxon>
        <taxon>Braconidae</taxon>
        <taxon>Euphorinae</taxon>
        <taxon>Microctonus</taxon>
    </lineage>
</organism>
<evidence type="ECO:0000256" key="1">
    <source>
        <dbReference type="SAM" id="MobiDB-lite"/>
    </source>
</evidence>
<evidence type="ECO:0000313" key="2">
    <source>
        <dbReference type="EMBL" id="KAK0165746.1"/>
    </source>
</evidence>
<reference evidence="2" key="2">
    <citation type="submission" date="2023-03" db="EMBL/GenBank/DDBJ databases">
        <authorList>
            <person name="Inwood S.N."/>
            <person name="Skelly J.G."/>
            <person name="Guhlin J."/>
            <person name="Harrop T.W.R."/>
            <person name="Goldson S.G."/>
            <person name="Dearden P.K."/>
        </authorList>
    </citation>
    <scope>NUCLEOTIDE SEQUENCE</scope>
    <source>
        <strain evidence="2">Irish</strain>
        <tissue evidence="2">Whole body</tissue>
    </source>
</reference>
<protein>
    <recommendedName>
        <fullName evidence="4">BEN domain-containing protein</fullName>
    </recommendedName>
</protein>
<gene>
    <name evidence="2" type="ORF">PV328_004241</name>
</gene>
<reference evidence="2" key="1">
    <citation type="journal article" date="2023" name="bioRxiv">
        <title>Scaffold-level genome assemblies of two parasitoid biocontrol wasps reveal the parthenogenesis mechanism and an associated novel virus.</title>
        <authorList>
            <person name="Inwood S."/>
            <person name="Skelly J."/>
            <person name="Guhlin J."/>
            <person name="Harrop T."/>
            <person name="Goldson S."/>
            <person name="Dearden P."/>
        </authorList>
    </citation>
    <scope>NUCLEOTIDE SEQUENCE</scope>
    <source>
        <strain evidence="2">Irish</strain>
        <tissue evidence="2">Whole body</tissue>
    </source>
</reference>
<feature type="region of interest" description="Disordered" evidence="1">
    <location>
        <begin position="558"/>
        <end position="587"/>
    </location>
</feature>